<dbReference type="InterPro" id="IPR036388">
    <property type="entry name" value="WH-like_DNA-bd_sf"/>
</dbReference>
<feature type="domain" description="HTH iclR-type" evidence="4">
    <location>
        <begin position="6"/>
        <end position="67"/>
    </location>
</feature>
<dbReference type="EMBL" id="JACBZI010000001">
    <property type="protein sequence ID" value="NYI10998.1"/>
    <property type="molecule type" value="Genomic_DNA"/>
</dbReference>
<dbReference type="Pfam" id="PF09339">
    <property type="entry name" value="HTH_IclR"/>
    <property type="match status" value="1"/>
</dbReference>
<evidence type="ECO:0000259" key="5">
    <source>
        <dbReference type="PROSITE" id="PS51078"/>
    </source>
</evidence>
<dbReference type="InterPro" id="IPR014757">
    <property type="entry name" value="Tscrpt_reg_IclR_C"/>
</dbReference>
<dbReference type="InterPro" id="IPR005471">
    <property type="entry name" value="Tscrpt_reg_IclR_N"/>
</dbReference>
<dbReference type="RefSeq" id="WP_179531751.1">
    <property type="nucleotide sequence ID" value="NZ_BAAAPP010000005.1"/>
</dbReference>
<dbReference type="InterPro" id="IPR050707">
    <property type="entry name" value="HTH_MetabolicPath_Reg"/>
</dbReference>
<evidence type="ECO:0000256" key="1">
    <source>
        <dbReference type="ARBA" id="ARBA00023015"/>
    </source>
</evidence>
<dbReference type="AlphaFoldDB" id="A0A7Y9YEZ0"/>
<dbReference type="GO" id="GO:0045892">
    <property type="term" value="P:negative regulation of DNA-templated transcription"/>
    <property type="evidence" value="ECO:0007669"/>
    <property type="project" value="TreeGrafter"/>
</dbReference>
<reference evidence="6 7" key="1">
    <citation type="submission" date="2020-07" db="EMBL/GenBank/DDBJ databases">
        <title>Sequencing the genomes of 1000 actinobacteria strains.</title>
        <authorList>
            <person name="Klenk H.-P."/>
        </authorList>
    </citation>
    <scope>NUCLEOTIDE SEQUENCE [LARGE SCALE GENOMIC DNA]</scope>
    <source>
        <strain evidence="6 7">DSM 18248</strain>
    </source>
</reference>
<dbReference type="SUPFAM" id="SSF55781">
    <property type="entry name" value="GAF domain-like"/>
    <property type="match status" value="1"/>
</dbReference>
<comment type="caution">
    <text evidence="6">The sequence shown here is derived from an EMBL/GenBank/DDBJ whole genome shotgun (WGS) entry which is preliminary data.</text>
</comment>
<dbReference type="GO" id="GO:0003700">
    <property type="term" value="F:DNA-binding transcription factor activity"/>
    <property type="evidence" value="ECO:0007669"/>
    <property type="project" value="TreeGrafter"/>
</dbReference>
<keyword evidence="7" id="KW-1185">Reference proteome</keyword>
<dbReference type="InterPro" id="IPR029016">
    <property type="entry name" value="GAF-like_dom_sf"/>
</dbReference>
<evidence type="ECO:0000313" key="6">
    <source>
        <dbReference type="EMBL" id="NYI10998.1"/>
    </source>
</evidence>
<evidence type="ECO:0000313" key="7">
    <source>
        <dbReference type="Proteomes" id="UP000537326"/>
    </source>
</evidence>
<gene>
    <name evidence="6" type="ORF">BKA05_002513</name>
</gene>
<dbReference type="GO" id="GO:0003677">
    <property type="term" value="F:DNA binding"/>
    <property type="evidence" value="ECO:0007669"/>
    <property type="project" value="UniProtKB-KW"/>
</dbReference>
<dbReference type="PANTHER" id="PTHR30136">
    <property type="entry name" value="HELIX-TURN-HELIX TRANSCRIPTIONAL REGULATOR, ICLR FAMILY"/>
    <property type="match status" value="1"/>
</dbReference>
<evidence type="ECO:0000259" key="4">
    <source>
        <dbReference type="PROSITE" id="PS51077"/>
    </source>
</evidence>
<dbReference type="InterPro" id="IPR036390">
    <property type="entry name" value="WH_DNA-bd_sf"/>
</dbReference>
<dbReference type="Gene3D" id="3.30.450.40">
    <property type="match status" value="1"/>
</dbReference>
<sequence>MSAETSQTLDRGLRVLEVLAGSPGGLTVTELAARLEVNRTVVYRLVSTLEQHALLRRDVKGRLHIGLGILHLAGAVQPVLRDLAQPVLRRLAEKVGCTAHLTVVEGAEALALAVVEPSWTDFHVSYRVGTRHPLAQGAAGKAVLLGRSAGGRAPAYVTTTGELQTGARGLAAPVRDVGGLEASVGIVTLGVLDESVVAPQVVAAADEVAALLASTGTAGVAE</sequence>
<dbReference type="PROSITE" id="PS51078">
    <property type="entry name" value="ICLR_ED"/>
    <property type="match status" value="1"/>
</dbReference>
<proteinExistence type="predicted"/>
<dbReference type="PROSITE" id="PS51077">
    <property type="entry name" value="HTH_ICLR"/>
    <property type="match status" value="1"/>
</dbReference>
<dbReference type="Pfam" id="PF01614">
    <property type="entry name" value="IclR_C"/>
    <property type="match status" value="1"/>
</dbReference>
<keyword evidence="2 6" id="KW-0238">DNA-binding</keyword>
<protein>
    <submittedName>
        <fullName evidence="6">DNA-binding IclR family transcriptional regulator</fullName>
    </submittedName>
</protein>
<dbReference type="Gene3D" id="1.10.10.10">
    <property type="entry name" value="Winged helix-like DNA-binding domain superfamily/Winged helix DNA-binding domain"/>
    <property type="match status" value="1"/>
</dbReference>
<feature type="domain" description="IclR-ED" evidence="5">
    <location>
        <begin position="68"/>
        <end position="222"/>
    </location>
</feature>
<keyword evidence="3" id="KW-0804">Transcription</keyword>
<organism evidence="6 7">
    <name type="scientific">Nocardioides marinus</name>
    <dbReference type="NCBI Taxonomy" id="374514"/>
    <lineage>
        <taxon>Bacteria</taxon>
        <taxon>Bacillati</taxon>
        <taxon>Actinomycetota</taxon>
        <taxon>Actinomycetes</taxon>
        <taxon>Propionibacteriales</taxon>
        <taxon>Nocardioidaceae</taxon>
        <taxon>Nocardioides</taxon>
    </lineage>
</organism>
<accession>A0A7Y9YEZ0</accession>
<dbReference type="Proteomes" id="UP000537326">
    <property type="component" value="Unassembled WGS sequence"/>
</dbReference>
<name>A0A7Y9YEZ0_9ACTN</name>
<dbReference type="SMART" id="SM00346">
    <property type="entry name" value="HTH_ICLR"/>
    <property type="match status" value="1"/>
</dbReference>
<dbReference type="SUPFAM" id="SSF46785">
    <property type="entry name" value="Winged helix' DNA-binding domain"/>
    <property type="match status" value="1"/>
</dbReference>
<dbReference type="PANTHER" id="PTHR30136:SF24">
    <property type="entry name" value="HTH-TYPE TRANSCRIPTIONAL REPRESSOR ALLR"/>
    <property type="match status" value="1"/>
</dbReference>
<evidence type="ECO:0000256" key="3">
    <source>
        <dbReference type="ARBA" id="ARBA00023163"/>
    </source>
</evidence>
<keyword evidence="1" id="KW-0805">Transcription regulation</keyword>
<evidence type="ECO:0000256" key="2">
    <source>
        <dbReference type="ARBA" id="ARBA00023125"/>
    </source>
</evidence>